<name>A0A1E5Q0N4_9ACTN</name>
<accession>A0A1E5Q0N4</accession>
<dbReference type="AlphaFoldDB" id="A0A1E5Q0N4"/>
<evidence type="ECO:0000313" key="1">
    <source>
        <dbReference type="EMBL" id="OEJ35192.1"/>
    </source>
</evidence>
<sequence length="130" mass="13935">MLVWACGAKTSGRSAWLDLTCTGPYGPGIGRSGGTYHLDGQHVTDKPGLLLALGEALLGPGSAYGRGLDSVDYHLGGGLSVVPPFTLIWHRADIARHALARHTVDHRPDRSYFEVAVRILREHGVTVVLQ</sequence>
<dbReference type="Proteomes" id="UP000095705">
    <property type="component" value="Unassembled WGS sequence"/>
</dbReference>
<protein>
    <submittedName>
        <fullName evidence="1">Uncharacterized protein</fullName>
    </submittedName>
</protein>
<reference evidence="1 2" key="1">
    <citation type="submission" date="2016-08" db="EMBL/GenBank/DDBJ databases">
        <title>The complete genome of Streptomyces subrutilus 10-1-1.</title>
        <authorList>
            <person name="Chen X."/>
        </authorList>
    </citation>
    <scope>NUCLEOTIDE SEQUENCE [LARGE SCALE GENOMIC DNA]</scope>
    <source>
        <strain evidence="1 2">10-1-1</strain>
    </source>
</reference>
<dbReference type="InterPro" id="IPR035905">
    <property type="entry name" value="Barstar-like_sf"/>
</dbReference>
<organism evidence="1 2">
    <name type="scientific">Streptomyces subrutilus</name>
    <dbReference type="NCBI Taxonomy" id="36818"/>
    <lineage>
        <taxon>Bacteria</taxon>
        <taxon>Bacillati</taxon>
        <taxon>Actinomycetota</taxon>
        <taxon>Actinomycetes</taxon>
        <taxon>Kitasatosporales</taxon>
        <taxon>Streptomycetaceae</taxon>
        <taxon>Streptomyces</taxon>
    </lineage>
</organism>
<gene>
    <name evidence="1" type="ORF">BGK67_31245</name>
</gene>
<dbReference type="EMBL" id="MEHK01000001">
    <property type="protein sequence ID" value="OEJ35192.1"/>
    <property type="molecule type" value="Genomic_DNA"/>
</dbReference>
<evidence type="ECO:0000313" key="2">
    <source>
        <dbReference type="Proteomes" id="UP000095705"/>
    </source>
</evidence>
<dbReference type="SUPFAM" id="SSF52038">
    <property type="entry name" value="Barstar-related"/>
    <property type="match status" value="1"/>
</dbReference>
<comment type="caution">
    <text evidence="1">The sequence shown here is derived from an EMBL/GenBank/DDBJ whole genome shotgun (WGS) entry which is preliminary data.</text>
</comment>
<dbReference type="STRING" id="36818.BGK67_31245"/>
<keyword evidence="2" id="KW-1185">Reference proteome</keyword>
<proteinExistence type="predicted"/>